<dbReference type="Pfam" id="PF04488">
    <property type="entry name" value="Gly_transf_sug"/>
    <property type="match status" value="1"/>
</dbReference>
<dbReference type="EMBL" id="AXCR01000007">
    <property type="protein sequence ID" value="KJR84378.1"/>
    <property type="molecule type" value="Genomic_DNA"/>
</dbReference>
<accession>A0A0F2M3U4</accession>
<dbReference type="Proteomes" id="UP000033710">
    <property type="component" value="Unassembled WGS sequence"/>
</dbReference>
<keyword evidence="3" id="KW-1133">Transmembrane helix</keyword>
<keyword evidence="3" id="KW-0472">Membrane</keyword>
<evidence type="ECO:0000313" key="5">
    <source>
        <dbReference type="Proteomes" id="UP000033710"/>
    </source>
</evidence>
<proteinExistence type="inferred from homology"/>
<dbReference type="GeneID" id="27671095"/>
<comment type="caution">
    <text evidence="4">The sequence shown here is derived from an EMBL/GenBank/DDBJ whole genome shotgun (WGS) entry which is preliminary data.</text>
</comment>
<dbReference type="InterPro" id="IPR029044">
    <property type="entry name" value="Nucleotide-diphossugar_trans"/>
</dbReference>
<reference evidence="4 5" key="1">
    <citation type="journal article" date="2014" name="BMC Genomics">
        <title>Comparative genomics of the major fungal agents of human and animal Sporotrichosis: Sporothrix schenckii and Sporothrix brasiliensis.</title>
        <authorList>
            <person name="Teixeira M.M."/>
            <person name="de Almeida L.G."/>
            <person name="Kubitschek-Barreira P."/>
            <person name="Alves F.L."/>
            <person name="Kioshima E.S."/>
            <person name="Abadio A.K."/>
            <person name="Fernandes L."/>
            <person name="Derengowski L.S."/>
            <person name="Ferreira K.S."/>
            <person name="Souza R.C."/>
            <person name="Ruiz J.C."/>
            <person name="de Andrade N.C."/>
            <person name="Paes H.C."/>
            <person name="Nicola A.M."/>
            <person name="Albuquerque P."/>
            <person name="Gerber A.L."/>
            <person name="Martins V.P."/>
            <person name="Peconick L.D."/>
            <person name="Neto A.V."/>
            <person name="Chaucanez C.B."/>
            <person name="Silva P.A."/>
            <person name="Cunha O.L."/>
            <person name="de Oliveira F.F."/>
            <person name="dos Santos T.C."/>
            <person name="Barros A.L."/>
            <person name="Soares M.A."/>
            <person name="de Oliveira L.M."/>
            <person name="Marini M.M."/>
            <person name="Villalobos-Duno H."/>
            <person name="Cunha M.M."/>
            <person name="de Hoog S."/>
            <person name="da Silveira J.F."/>
            <person name="Henrissat B."/>
            <person name="Nino-Vega G.A."/>
            <person name="Cisalpino P.S."/>
            <person name="Mora-Montes H.M."/>
            <person name="Almeida S.R."/>
            <person name="Stajich J.E."/>
            <person name="Lopes-Bezerra L.M."/>
            <person name="Vasconcelos A.T."/>
            <person name="Felipe M.S."/>
        </authorList>
    </citation>
    <scope>NUCLEOTIDE SEQUENCE [LARGE SCALE GENOMIC DNA]</scope>
    <source>
        <strain evidence="4 5">1099-18</strain>
    </source>
</reference>
<evidence type="ECO:0000313" key="4">
    <source>
        <dbReference type="EMBL" id="KJR84378.1"/>
    </source>
</evidence>
<evidence type="ECO:0000256" key="1">
    <source>
        <dbReference type="ARBA" id="ARBA00009003"/>
    </source>
</evidence>
<dbReference type="Gene3D" id="3.90.550.20">
    <property type="match status" value="1"/>
</dbReference>
<keyword evidence="3" id="KW-0812">Transmembrane</keyword>
<comment type="similarity">
    <text evidence="1">Belongs to the glycosyltransferase 32 family.</text>
</comment>
<dbReference type="InterPro" id="IPR007577">
    <property type="entry name" value="GlycoTrfase_DXD_sugar-bd_CS"/>
</dbReference>
<feature type="region of interest" description="Disordered" evidence="2">
    <location>
        <begin position="434"/>
        <end position="461"/>
    </location>
</feature>
<dbReference type="PANTHER" id="PTHR31834">
    <property type="entry name" value="INITIATION-SPECIFIC ALPHA-1,6-MANNOSYLTRANSFERASE"/>
    <property type="match status" value="1"/>
</dbReference>
<evidence type="ECO:0000256" key="2">
    <source>
        <dbReference type="SAM" id="MobiDB-lite"/>
    </source>
</evidence>
<sequence>MTVSPQDTMLSRWQTHIAEHSARLAGAGAWCIQSDAASTSVPKRASAFLFRPRFAGVARFRRIIFILAGLFLFAIGMMHLNEQDHGLSVPGGMRHLPWGGGSAINVTKLREEEAAAEAEAAKYVANMAVDEFDTTTTTHLPHIPAKIWQIYLDFKPSVLSVTSLGTWLSRSPSYSYTLLDKGGALSMVRRLVTMATPKAGEVLQRVPIYPDTFRQTTGPTESVEGDSVSDSLSDTGGAGPINDAALEMRTLDFARDALTQYKGMQRRVLRADFMRYLALALDGGVYSDMDTTLVQPIGDWVPRKFRAETRLIVGLESDSSPPVEDTTYEVQFCQWTLASAPNHPTLWTMLDRILAKGAKLKGGFLAGKLSDKDVLAITGPAAWTEVVYEHLNHVAGTGVGQPRITWETLHGIREPQLFGDTLVLPIDGFATGVPHSHASRSRSKQTLVEHHFQGHWRDDRG</sequence>
<dbReference type="KEGG" id="ssck:SPSK_09242"/>
<dbReference type="GO" id="GO:0000136">
    <property type="term" value="C:mannan polymerase complex"/>
    <property type="evidence" value="ECO:0007669"/>
    <property type="project" value="TreeGrafter"/>
</dbReference>
<dbReference type="OrthoDB" id="409543at2759"/>
<organism evidence="4 5">
    <name type="scientific">Sporothrix schenckii 1099-18</name>
    <dbReference type="NCBI Taxonomy" id="1397361"/>
    <lineage>
        <taxon>Eukaryota</taxon>
        <taxon>Fungi</taxon>
        <taxon>Dikarya</taxon>
        <taxon>Ascomycota</taxon>
        <taxon>Pezizomycotina</taxon>
        <taxon>Sordariomycetes</taxon>
        <taxon>Sordariomycetidae</taxon>
        <taxon>Ophiostomatales</taxon>
        <taxon>Ophiostomataceae</taxon>
        <taxon>Sporothrix</taxon>
    </lineage>
</organism>
<dbReference type="GO" id="GO:0000009">
    <property type="term" value="F:alpha-1,6-mannosyltransferase activity"/>
    <property type="evidence" value="ECO:0007669"/>
    <property type="project" value="InterPro"/>
</dbReference>
<dbReference type="InterPro" id="IPR039367">
    <property type="entry name" value="Och1-like"/>
</dbReference>
<dbReference type="GO" id="GO:0006487">
    <property type="term" value="P:protein N-linked glycosylation"/>
    <property type="evidence" value="ECO:0007669"/>
    <property type="project" value="TreeGrafter"/>
</dbReference>
<evidence type="ECO:0000256" key="3">
    <source>
        <dbReference type="SAM" id="Phobius"/>
    </source>
</evidence>
<dbReference type="AlphaFoldDB" id="A0A0F2M3U4"/>
<protein>
    <recommendedName>
        <fullName evidence="6">Initiation-specific alpha-1,6-mannosyltransferase</fullName>
    </recommendedName>
</protein>
<name>A0A0F2M3U4_SPOSC</name>
<dbReference type="SUPFAM" id="SSF53448">
    <property type="entry name" value="Nucleotide-diphospho-sugar transferases"/>
    <property type="match status" value="1"/>
</dbReference>
<dbReference type="VEuPathDB" id="FungiDB:SPSK_09242"/>
<dbReference type="PANTHER" id="PTHR31834:SF8">
    <property type="entry name" value="TRANSFERASE, PUTATIVE (AFU_ORTHOLOGUE AFUA_6G14040)-RELATED"/>
    <property type="match status" value="1"/>
</dbReference>
<gene>
    <name evidence="4" type="ORF">SPSK_09242</name>
</gene>
<evidence type="ECO:0008006" key="6">
    <source>
        <dbReference type="Google" id="ProtNLM"/>
    </source>
</evidence>
<feature type="region of interest" description="Disordered" evidence="2">
    <location>
        <begin position="215"/>
        <end position="236"/>
    </location>
</feature>
<feature type="compositionally biased region" description="Basic and acidic residues" evidence="2">
    <location>
        <begin position="447"/>
        <end position="461"/>
    </location>
</feature>
<feature type="transmembrane region" description="Helical" evidence="3">
    <location>
        <begin position="63"/>
        <end position="80"/>
    </location>
</feature>
<dbReference type="RefSeq" id="XP_016587054.1">
    <property type="nucleotide sequence ID" value="XM_016735818.1"/>
</dbReference>
<reference evidence="4 5" key="2">
    <citation type="journal article" date="2015" name="Eukaryot. Cell">
        <title>Asexual propagation of a virulent clone complex in a human and feline outbreak of sporotrichosis.</title>
        <authorList>
            <person name="Teixeira Mde M."/>
            <person name="Rodrigues A.M."/>
            <person name="Tsui C.K."/>
            <person name="de Almeida L.G."/>
            <person name="Van Diepeningen A.D."/>
            <person name="van den Ende B.G."/>
            <person name="Fernandes G.F."/>
            <person name="Kano R."/>
            <person name="Hamelin R.C."/>
            <person name="Lopes-Bezerra L.M."/>
            <person name="Vasconcelos A.T."/>
            <person name="de Hoog S."/>
            <person name="de Camargo Z.P."/>
            <person name="Felipe M.S."/>
        </authorList>
    </citation>
    <scope>NUCLEOTIDE SEQUENCE [LARGE SCALE GENOMIC DNA]</scope>
    <source>
        <strain evidence="4 5">1099-18</strain>
    </source>
</reference>